<evidence type="ECO:0000256" key="4">
    <source>
        <dbReference type="ARBA" id="ARBA00022741"/>
    </source>
</evidence>
<dbReference type="Proteomes" id="UP000214344">
    <property type="component" value="Segment"/>
</dbReference>
<evidence type="ECO:0000256" key="2">
    <source>
        <dbReference type="ARBA" id="ARBA00012274"/>
    </source>
</evidence>
<evidence type="ECO:0000256" key="6">
    <source>
        <dbReference type="ARBA" id="ARBA00023002"/>
    </source>
</evidence>
<evidence type="ECO:0000256" key="1">
    <source>
        <dbReference type="ARBA" id="ARBA00010406"/>
    </source>
</evidence>
<comment type="function">
    <text evidence="9">Provides the precursors necessary for DNA synthesis. Catalyzes the biosynthesis of deoxyribonucleotides from the corresponding ribonucleotides.</text>
</comment>
<evidence type="ECO:0000256" key="7">
    <source>
        <dbReference type="ARBA" id="ARBA00023116"/>
    </source>
</evidence>
<dbReference type="PANTHER" id="PTHR11573">
    <property type="entry name" value="RIBONUCLEOSIDE-DIPHOSPHATE REDUCTASE LARGE CHAIN"/>
    <property type="match status" value="1"/>
</dbReference>
<dbReference type="UniPathway" id="UPA00326"/>
<dbReference type="SUPFAM" id="SSF51998">
    <property type="entry name" value="PFL-like glycyl radical enzymes"/>
    <property type="match status" value="1"/>
</dbReference>
<protein>
    <recommendedName>
        <fullName evidence="2 9">Ribonucleoside-diphosphate reductase</fullName>
        <ecNumber evidence="2 9">1.17.4.1</ecNumber>
    </recommendedName>
</protein>
<dbReference type="GO" id="GO:0009263">
    <property type="term" value="P:deoxyribonucleotide biosynthetic process"/>
    <property type="evidence" value="ECO:0007669"/>
    <property type="project" value="UniProtKB-KW"/>
</dbReference>
<reference evidence="11 12" key="2">
    <citation type="journal article" date="2007" name="Virology">
        <title>Genome sequence and organization of a nucleopolyhedrovirus that infects the tea looper caterpillar, Ectropis obliqua.</title>
        <authorList>
            <person name="Ma X.C."/>
            <person name="Shang J.Y."/>
            <person name="Yang Z.N."/>
            <person name="Bao Y.Y."/>
            <person name="Xiao Q."/>
            <person name="Zhang C.X."/>
        </authorList>
    </citation>
    <scope>NUCLEOTIDE SEQUENCE [LARGE SCALE GENOMIC DNA]</scope>
    <source>
        <strain evidence="11 12">A1</strain>
    </source>
</reference>
<dbReference type="RefSeq" id="YP_874319.1">
    <property type="nucleotide sequence ID" value="NC_008586.1"/>
</dbReference>
<dbReference type="NCBIfam" id="TIGR02506">
    <property type="entry name" value="NrdE_NrdA"/>
    <property type="match status" value="1"/>
</dbReference>
<accession>Q77SA7</accession>
<keyword evidence="12" id="KW-1185">Reference proteome</keyword>
<feature type="domain" description="ATP-cone" evidence="10">
    <location>
        <begin position="2"/>
        <end position="93"/>
    </location>
</feature>
<keyword evidence="3" id="KW-0021">Allosteric enzyme</keyword>
<dbReference type="CDD" id="cd01679">
    <property type="entry name" value="RNR_I"/>
    <property type="match status" value="1"/>
</dbReference>
<keyword evidence="7 9" id="KW-0215">Deoxyribonucleotide synthesis</keyword>
<dbReference type="PROSITE" id="PS51161">
    <property type="entry name" value="ATP_CONE"/>
    <property type="match status" value="1"/>
</dbReference>
<dbReference type="PANTHER" id="PTHR11573:SF6">
    <property type="entry name" value="RIBONUCLEOSIDE-DIPHOSPHATE REDUCTASE LARGE SUBUNIT"/>
    <property type="match status" value="1"/>
</dbReference>
<dbReference type="InterPro" id="IPR005144">
    <property type="entry name" value="ATP-cone_dom"/>
</dbReference>
<dbReference type="GO" id="GO:0005524">
    <property type="term" value="F:ATP binding"/>
    <property type="evidence" value="ECO:0007669"/>
    <property type="project" value="UniProtKB-UniRule"/>
</dbReference>
<comment type="similarity">
    <text evidence="1 9">Belongs to the ribonucleoside diphosphate reductase large chain family.</text>
</comment>
<dbReference type="InterPro" id="IPR013509">
    <property type="entry name" value="RNR_lsu_N"/>
</dbReference>
<evidence type="ECO:0000256" key="8">
    <source>
        <dbReference type="PROSITE-ProRule" id="PRU00492"/>
    </source>
</evidence>
<dbReference type="EMBL" id="DQ837165">
    <property type="protein sequence ID" value="AAQ88175.1"/>
    <property type="molecule type" value="Genomic_DNA"/>
</dbReference>
<dbReference type="Pfam" id="PF00317">
    <property type="entry name" value="Ribonuc_red_lgN"/>
    <property type="match status" value="1"/>
</dbReference>
<dbReference type="InterPro" id="IPR000788">
    <property type="entry name" value="RNR_lg_C"/>
</dbReference>
<keyword evidence="5 8" id="KW-0067">ATP-binding</keyword>
<dbReference type="OrthoDB" id="2980at10239"/>
<dbReference type="GeneID" id="5176469"/>
<dbReference type="Pfam" id="PF03477">
    <property type="entry name" value="ATP-cone"/>
    <property type="match status" value="1"/>
</dbReference>
<evidence type="ECO:0000259" key="10">
    <source>
        <dbReference type="PROSITE" id="PS51161"/>
    </source>
</evidence>
<dbReference type="PRINTS" id="PR01183">
    <property type="entry name" value="RIBORDTASEM1"/>
</dbReference>
<evidence type="ECO:0000313" key="11">
    <source>
        <dbReference type="EMBL" id="AAQ88175.1"/>
    </source>
</evidence>
<evidence type="ECO:0000313" key="12">
    <source>
        <dbReference type="Proteomes" id="UP000214344"/>
    </source>
</evidence>
<comment type="catalytic activity">
    <reaction evidence="9">
        <text>a 2'-deoxyribonucleoside 5'-diphosphate + [thioredoxin]-disulfide + H2O = a ribonucleoside 5'-diphosphate + [thioredoxin]-dithiol</text>
        <dbReference type="Rhea" id="RHEA:23252"/>
        <dbReference type="Rhea" id="RHEA-COMP:10698"/>
        <dbReference type="Rhea" id="RHEA-COMP:10700"/>
        <dbReference type="ChEBI" id="CHEBI:15377"/>
        <dbReference type="ChEBI" id="CHEBI:29950"/>
        <dbReference type="ChEBI" id="CHEBI:50058"/>
        <dbReference type="ChEBI" id="CHEBI:57930"/>
        <dbReference type="ChEBI" id="CHEBI:73316"/>
        <dbReference type="EC" id="1.17.4.1"/>
    </reaction>
</comment>
<reference evidence="11 12" key="1">
    <citation type="journal article" date="2006" name="J. Microbiol.">
        <title>Morphological, phylogenetic and biological characteristics of Ectropis obliqua single-nucleocapsid nucleopolyhedrovirus.</title>
        <authorList>
            <person name="Ma X.C."/>
            <person name="Xu H.J."/>
            <person name="Tang M.J."/>
            <person name="Xiao Q."/>
            <person name="Hong J."/>
            <person name="Zhang C.X."/>
        </authorList>
    </citation>
    <scope>NUCLEOTIDE SEQUENCE [LARGE SCALE GENOMIC DNA]</scope>
    <source>
        <strain evidence="11 12">A1</strain>
    </source>
</reference>
<evidence type="ECO:0000256" key="3">
    <source>
        <dbReference type="ARBA" id="ARBA00022533"/>
    </source>
</evidence>
<dbReference type="Gene3D" id="3.20.70.20">
    <property type="match status" value="1"/>
</dbReference>
<dbReference type="SUPFAM" id="SSF48168">
    <property type="entry name" value="R1 subunit of ribonucleotide reductase, N-terminal domain"/>
    <property type="match status" value="1"/>
</dbReference>
<dbReference type="InterPro" id="IPR013346">
    <property type="entry name" value="NrdE_NrdA_C"/>
</dbReference>
<dbReference type="KEGG" id="vg:5176469"/>
<dbReference type="Pfam" id="PF02867">
    <property type="entry name" value="Ribonuc_red_lgC"/>
    <property type="match status" value="1"/>
</dbReference>
<evidence type="ECO:0000256" key="5">
    <source>
        <dbReference type="ARBA" id="ARBA00022840"/>
    </source>
</evidence>
<name>Q77SA7_9ABAC</name>
<dbReference type="PROSITE" id="PS00089">
    <property type="entry name" value="RIBORED_LARGE"/>
    <property type="match status" value="1"/>
</dbReference>
<dbReference type="EC" id="1.17.4.1" evidence="2 9"/>
<sequence length="760" mass="86259">MFSVTKRDNAKQCFDQKKIVKTLQNLSVDLNKNLIDCEALVAQLKKTLVSNVSTSQLCVLLARESASMAYIHDEYAMLAGRLMVIDNHKQVSDDYAVVVDNLYNQNLVSAQFYKSAIANMHTINATLNYNLDYDYKYFGFKTLENGYLKTIEGKVAERIQHMYMRVALTIHGNDTDDCIENVFETYNLMAHKMYTHASPTLFASGSCYAQLASCFLLNIKEDSIVGIYETLRDCALISKFGGGIGLSVHNVRARGSFIESTNGTANGLEAMLRVYNNAVRHVDQGGKRKGAMAIYVEPWHADIYDFLELKRNMGAEDRKARDLLYALWVPDLFMKRVEADGMWSLMCPRESPLLDTVHGSEFEQLYVAYEKCGKFVRQIKARDLFRTIVETQVETGTPYMMYKDACNMKSNQKHLGTIKNSNLCAEIVEYSDKNESAVCNLASICVNQFVDIDVGEYNFEMLKYVTKIVVKNLNKIIDINYYPLLSAQKSNRKHRPIGVGIQGLADTFAMLRMPYESDQAKVLNTKIAETIYFGALEASCELAKAYGVHDSYFSSPASLGILQYDLWNHTPTSMWDWTQLKKDIKQHGLRNSLCVAYMPTATTAQILGNNESFEPFTNNIYVRRVLAGDFQVINKYLTDDLIKLNLYNEQMRNKIIANNGSVQNIEEIPKHVRELYKTVWEMKVKNLIGMAADRGPFIDQSQSFNIFLSQPTYALLTTIHMHTWKSGLKTGMYYLRTKPAADAIKFTVDKSQIVCNACSS</sequence>
<organism evidence="11 12">
    <name type="scientific">Ectropis obliqua nucleopolyhedrovirus</name>
    <dbReference type="NCBI Taxonomy" id="59376"/>
    <lineage>
        <taxon>Viruses</taxon>
        <taxon>Viruses incertae sedis</taxon>
        <taxon>Naldaviricetes</taxon>
        <taxon>Lefavirales</taxon>
        <taxon>Baculoviridae</taxon>
        <taxon>Alphabaculovirus</taxon>
        <taxon>Alphabaculovirus ecobliquae</taxon>
    </lineage>
</organism>
<dbReference type="InterPro" id="IPR008926">
    <property type="entry name" value="RNR_R1-su_N"/>
</dbReference>
<evidence type="ECO:0000256" key="9">
    <source>
        <dbReference type="RuleBase" id="RU003410"/>
    </source>
</evidence>
<dbReference type="InterPro" id="IPR039718">
    <property type="entry name" value="Rrm1"/>
</dbReference>
<dbReference type="GO" id="GO:0004748">
    <property type="term" value="F:ribonucleoside-diphosphate reductase activity, thioredoxin disulfide as acceptor"/>
    <property type="evidence" value="ECO:0007669"/>
    <property type="project" value="UniProtKB-EC"/>
</dbReference>
<keyword evidence="6 9" id="KW-0560">Oxidoreductase</keyword>
<proteinExistence type="inferred from homology"/>
<keyword evidence="4 8" id="KW-0547">Nucleotide-binding</keyword>